<evidence type="ECO:0000313" key="1">
    <source>
        <dbReference type="EMBL" id="GFY27344.1"/>
    </source>
</evidence>
<comment type="caution">
    <text evidence="1">The sequence shown here is derived from an EMBL/GenBank/DDBJ whole genome shotgun (WGS) entry which is preliminary data.</text>
</comment>
<protein>
    <submittedName>
        <fullName evidence="1">Tigger transposable element-derived protein 1</fullName>
    </submittedName>
</protein>
<name>A0A8X6W3K1_TRICX</name>
<accession>A0A8X6W3K1</accession>
<dbReference type="AlphaFoldDB" id="A0A8X6W3K1"/>
<gene>
    <name evidence="1" type="primary">TIGD1</name>
    <name evidence="1" type="ORF">TNCV_2069641</name>
</gene>
<organism evidence="1 2">
    <name type="scientific">Trichonephila clavipes</name>
    <name type="common">Golden silk orbweaver</name>
    <name type="synonym">Nephila clavipes</name>
    <dbReference type="NCBI Taxonomy" id="2585209"/>
    <lineage>
        <taxon>Eukaryota</taxon>
        <taxon>Metazoa</taxon>
        <taxon>Ecdysozoa</taxon>
        <taxon>Arthropoda</taxon>
        <taxon>Chelicerata</taxon>
        <taxon>Arachnida</taxon>
        <taxon>Araneae</taxon>
        <taxon>Araneomorphae</taxon>
        <taxon>Entelegynae</taxon>
        <taxon>Araneoidea</taxon>
        <taxon>Nephilidae</taxon>
        <taxon>Trichonephila</taxon>
    </lineage>
</organism>
<proteinExistence type="predicted"/>
<evidence type="ECO:0000313" key="2">
    <source>
        <dbReference type="Proteomes" id="UP000887159"/>
    </source>
</evidence>
<reference evidence="1" key="1">
    <citation type="submission" date="2020-08" db="EMBL/GenBank/DDBJ databases">
        <title>Multicomponent nature underlies the extraordinary mechanical properties of spider dragline silk.</title>
        <authorList>
            <person name="Kono N."/>
            <person name="Nakamura H."/>
            <person name="Mori M."/>
            <person name="Yoshida Y."/>
            <person name="Ohtoshi R."/>
            <person name="Malay A.D."/>
            <person name="Moran D.A.P."/>
            <person name="Tomita M."/>
            <person name="Numata K."/>
            <person name="Arakawa K."/>
        </authorList>
    </citation>
    <scope>NUCLEOTIDE SEQUENCE</scope>
</reference>
<dbReference type="EMBL" id="BMAU01021379">
    <property type="protein sequence ID" value="GFY27344.1"/>
    <property type="molecule type" value="Genomic_DNA"/>
</dbReference>
<keyword evidence="2" id="KW-1185">Reference proteome</keyword>
<dbReference type="Proteomes" id="UP000887159">
    <property type="component" value="Unassembled WGS sequence"/>
</dbReference>
<sequence>MEDVRRGFGGVWTPGPPLCAPLVDSEDVQELLDSHNQEMTIDELIEMHEQGQNNEEFKALDPVQSEDRITVGNLTESFILIEKGLQVLENVDSNEELIFAQNDE</sequence>